<dbReference type="GO" id="GO:0016757">
    <property type="term" value="F:glycosyltransferase activity"/>
    <property type="evidence" value="ECO:0007669"/>
    <property type="project" value="UniProtKB-KW"/>
</dbReference>
<protein>
    <submittedName>
        <fullName evidence="2">Glycosyltransferase EpsH</fullName>
        <ecNumber evidence="2">2.4.-.-</ecNumber>
    </submittedName>
</protein>
<accession>A0A518CZE4</accession>
<name>A0A518CZE4_9BACT</name>
<dbReference type="Gene3D" id="3.90.550.10">
    <property type="entry name" value="Spore Coat Polysaccharide Biosynthesis Protein SpsA, Chain A"/>
    <property type="match status" value="1"/>
</dbReference>
<dbReference type="PANTHER" id="PTHR43646:SF6">
    <property type="entry name" value="PRE-MYCOFACTOCIN GLYCOSYLTRANSFERASE"/>
    <property type="match status" value="1"/>
</dbReference>
<dbReference type="RefSeq" id="WP_419186457.1">
    <property type="nucleotide sequence ID" value="NZ_CP036290.1"/>
</dbReference>
<dbReference type="CDD" id="cd00761">
    <property type="entry name" value="Glyco_tranf_GTA_type"/>
    <property type="match status" value="1"/>
</dbReference>
<dbReference type="InterPro" id="IPR001173">
    <property type="entry name" value="Glyco_trans_2-like"/>
</dbReference>
<dbReference type="InterPro" id="IPR029044">
    <property type="entry name" value="Nucleotide-diphossugar_trans"/>
</dbReference>
<keyword evidence="2" id="KW-0808">Transferase</keyword>
<dbReference type="EMBL" id="CP036290">
    <property type="protein sequence ID" value="QDU84583.1"/>
    <property type="molecule type" value="Genomic_DNA"/>
</dbReference>
<keyword evidence="2" id="KW-0328">Glycosyltransferase</keyword>
<organism evidence="2 3">
    <name type="scientific">Rohdeia mirabilis</name>
    <dbReference type="NCBI Taxonomy" id="2528008"/>
    <lineage>
        <taxon>Bacteria</taxon>
        <taxon>Pseudomonadati</taxon>
        <taxon>Planctomycetota</taxon>
        <taxon>Planctomycetia</taxon>
        <taxon>Planctomycetia incertae sedis</taxon>
        <taxon>Rohdeia</taxon>
    </lineage>
</organism>
<dbReference type="AlphaFoldDB" id="A0A518CZE4"/>
<proteinExistence type="predicted"/>
<keyword evidence="3" id="KW-1185">Reference proteome</keyword>
<feature type="domain" description="Glycosyltransferase 2-like" evidence="1">
    <location>
        <begin position="17"/>
        <end position="128"/>
    </location>
</feature>
<evidence type="ECO:0000313" key="2">
    <source>
        <dbReference type="EMBL" id="QDU84583.1"/>
    </source>
</evidence>
<sequence length="339" mass="38088">MKSGRACAFTSEPRAISVVVPTWNGGERFRALLERLATQQVDGGFQLVVIDSSSSDGSADAARAAGALVEVIDQSEFNHGATRNRGIARSSGERVLLLTQDAIPLDDDYVATLARVFDEAHVDAAYARQFPLPDQDPILAERLRNWAATRSEPSDQTLAAGDPDAALAAYLALEPLERLAACAFDNVASAVRRTTWERHPFPAAPFGEDVAFGKELLLAGGTIRFEPRASVEHSHPIDLVREFKRLYCDHRNLHQLFEVRTVPTWRAVWDGWHWQRRTYFELLDRLPDLTPSERRRWKRFAIPYSLAEPLAQFLGARSNWKVGASRFWTAVDRRLRRGV</sequence>
<gene>
    <name evidence="2" type="primary">epsH</name>
    <name evidence="2" type="ORF">Pla163_16940</name>
</gene>
<evidence type="ECO:0000313" key="3">
    <source>
        <dbReference type="Proteomes" id="UP000319342"/>
    </source>
</evidence>
<reference evidence="2 3" key="1">
    <citation type="submission" date="2019-02" db="EMBL/GenBank/DDBJ databases">
        <title>Deep-cultivation of Planctomycetes and their phenomic and genomic characterization uncovers novel biology.</title>
        <authorList>
            <person name="Wiegand S."/>
            <person name="Jogler M."/>
            <person name="Boedeker C."/>
            <person name="Pinto D."/>
            <person name="Vollmers J."/>
            <person name="Rivas-Marin E."/>
            <person name="Kohn T."/>
            <person name="Peeters S.H."/>
            <person name="Heuer A."/>
            <person name="Rast P."/>
            <person name="Oberbeckmann S."/>
            <person name="Bunk B."/>
            <person name="Jeske O."/>
            <person name="Meyerdierks A."/>
            <person name="Storesund J.E."/>
            <person name="Kallscheuer N."/>
            <person name="Luecker S."/>
            <person name="Lage O.M."/>
            <person name="Pohl T."/>
            <person name="Merkel B.J."/>
            <person name="Hornburger P."/>
            <person name="Mueller R.-W."/>
            <person name="Bruemmer F."/>
            <person name="Labrenz M."/>
            <person name="Spormann A.M."/>
            <person name="Op den Camp H."/>
            <person name="Overmann J."/>
            <person name="Amann R."/>
            <person name="Jetten M.S.M."/>
            <person name="Mascher T."/>
            <person name="Medema M.H."/>
            <person name="Devos D.P."/>
            <person name="Kaster A.-K."/>
            <person name="Ovreas L."/>
            <person name="Rohde M."/>
            <person name="Galperin M.Y."/>
            <person name="Jogler C."/>
        </authorList>
    </citation>
    <scope>NUCLEOTIDE SEQUENCE [LARGE SCALE GENOMIC DNA]</scope>
    <source>
        <strain evidence="2 3">Pla163</strain>
    </source>
</reference>
<dbReference type="PANTHER" id="PTHR43646">
    <property type="entry name" value="GLYCOSYLTRANSFERASE"/>
    <property type="match status" value="1"/>
</dbReference>
<dbReference type="EC" id="2.4.-.-" evidence="2"/>
<evidence type="ECO:0000259" key="1">
    <source>
        <dbReference type="Pfam" id="PF00535"/>
    </source>
</evidence>
<dbReference type="Pfam" id="PF00535">
    <property type="entry name" value="Glycos_transf_2"/>
    <property type="match status" value="1"/>
</dbReference>
<dbReference type="SUPFAM" id="SSF53448">
    <property type="entry name" value="Nucleotide-diphospho-sugar transferases"/>
    <property type="match status" value="1"/>
</dbReference>
<dbReference type="Proteomes" id="UP000319342">
    <property type="component" value="Chromosome"/>
</dbReference>